<dbReference type="Proteomes" id="UP001595868">
    <property type="component" value="Unassembled WGS sequence"/>
</dbReference>
<evidence type="ECO:0000313" key="1">
    <source>
        <dbReference type="EMBL" id="MFC4109566.1"/>
    </source>
</evidence>
<proteinExistence type="predicted"/>
<name>A0ABV8KTX0_9ACTN</name>
<keyword evidence="2" id="KW-1185">Reference proteome</keyword>
<accession>A0ABV8KTX0</accession>
<comment type="caution">
    <text evidence="1">The sequence shown here is derived from an EMBL/GenBank/DDBJ whole genome shotgun (WGS) entry which is preliminary data.</text>
</comment>
<dbReference type="EMBL" id="JBHSBN010000026">
    <property type="protein sequence ID" value="MFC4109566.1"/>
    <property type="molecule type" value="Genomic_DNA"/>
</dbReference>
<sequence length="108" mass="11868">MSNGELAVAIHAAGIPARPNALTVSQIKALALAGIARLGLAEIRRVHEESRRSNLSYCEKTRRDAGADVDAEVATTRRIWGSFRKEQMATNLAYRLSRTIHESLLTQP</sequence>
<organism evidence="1 2">
    <name type="scientific">Micromonospora zhanjiangensis</name>
    <dbReference type="NCBI Taxonomy" id="1522057"/>
    <lineage>
        <taxon>Bacteria</taxon>
        <taxon>Bacillati</taxon>
        <taxon>Actinomycetota</taxon>
        <taxon>Actinomycetes</taxon>
        <taxon>Micromonosporales</taxon>
        <taxon>Micromonosporaceae</taxon>
        <taxon>Micromonospora</taxon>
    </lineage>
</organism>
<evidence type="ECO:0000313" key="2">
    <source>
        <dbReference type="Proteomes" id="UP001595868"/>
    </source>
</evidence>
<reference evidence="2" key="1">
    <citation type="journal article" date="2019" name="Int. J. Syst. Evol. Microbiol.">
        <title>The Global Catalogue of Microorganisms (GCM) 10K type strain sequencing project: providing services to taxonomists for standard genome sequencing and annotation.</title>
        <authorList>
            <consortium name="The Broad Institute Genomics Platform"/>
            <consortium name="The Broad Institute Genome Sequencing Center for Infectious Disease"/>
            <person name="Wu L."/>
            <person name="Ma J."/>
        </authorList>
    </citation>
    <scope>NUCLEOTIDE SEQUENCE [LARGE SCALE GENOMIC DNA]</scope>
    <source>
        <strain evidence="2">2902at01</strain>
    </source>
</reference>
<dbReference type="RefSeq" id="WP_377551074.1">
    <property type="nucleotide sequence ID" value="NZ_JBHSBN010000026.1"/>
</dbReference>
<gene>
    <name evidence="1" type="ORF">ACFOX0_26990</name>
</gene>
<protein>
    <submittedName>
        <fullName evidence="1">Uncharacterized protein</fullName>
    </submittedName>
</protein>